<organism evidence="2 3">
    <name type="scientific">Streptomyces phaeochromogenes</name>
    <dbReference type="NCBI Taxonomy" id="1923"/>
    <lineage>
        <taxon>Bacteria</taxon>
        <taxon>Bacillati</taxon>
        <taxon>Actinomycetota</taxon>
        <taxon>Actinomycetes</taxon>
        <taxon>Kitasatosporales</taxon>
        <taxon>Streptomycetaceae</taxon>
        <taxon>Streptomyces</taxon>
        <taxon>Streptomyces phaeochromogenes group</taxon>
    </lineage>
</organism>
<keyword evidence="3" id="KW-1185">Reference proteome</keyword>
<evidence type="ECO:0000313" key="3">
    <source>
        <dbReference type="Proteomes" id="UP001340816"/>
    </source>
</evidence>
<protein>
    <recommendedName>
        <fullName evidence="4">Prenyltransferase</fullName>
    </recommendedName>
</protein>
<dbReference type="Proteomes" id="UP001340816">
    <property type="component" value="Chromosome"/>
</dbReference>
<feature type="compositionally biased region" description="Low complexity" evidence="1">
    <location>
        <begin position="1"/>
        <end position="10"/>
    </location>
</feature>
<gene>
    <name evidence="2" type="ORF">OHB35_03445</name>
</gene>
<dbReference type="EMBL" id="CP109135">
    <property type="protein sequence ID" value="WSD12338.1"/>
    <property type="molecule type" value="Genomic_DNA"/>
</dbReference>
<proteinExistence type="predicted"/>
<dbReference type="Gene3D" id="1.50.10.20">
    <property type="match status" value="1"/>
</dbReference>
<accession>A0ABZ1H5C5</accession>
<feature type="compositionally biased region" description="Basic and acidic residues" evidence="1">
    <location>
        <begin position="11"/>
        <end position="21"/>
    </location>
</feature>
<dbReference type="InterPro" id="IPR008930">
    <property type="entry name" value="Terpenoid_cyclase/PrenylTrfase"/>
</dbReference>
<feature type="region of interest" description="Disordered" evidence="1">
    <location>
        <begin position="1"/>
        <end position="22"/>
    </location>
</feature>
<dbReference type="RefSeq" id="WP_326757766.1">
    <property type="nucleotide sequence ID" value="NZ_CP109135.1"/>
</dbReference>
<reference evidence="2 3" key="1">
    <citation type="submission" date="2022-10" db="EMBL/GenBank/DDBJ databases">
        <title>The complete genomes of actinobacterial strains from the NBC collection.</title>
        <authorList>
            <person name="Joergensen T.S."/>
            <person name="Alvarez Arevalo M."/>
            <person name="Sterndorff E.B."/>
            <person name="Faurdal D."/>
            <person name="Vuksanovic O."/>
            <person name="Mourched A.-S."/>
            <person name="Charusanti P."/>
            <person name="Shaw S."/>
            <person name="Blin K."/>
            <person name="Weber T."/>
        </authorList>
    </citation>
    <scope>NUCLEOTIDE SEQUENCE [LARGE SCALE GENOMIC DNA]</scope>
    <source>
        <strain evidence="2 3">NBC 01752</strain>
    </source>
</reference>
<evidence type="ECO:0000256" key="1">
    <source>
        <dbReference type="SAM" id="MobiDB-lite"/>
    </source>
</evidence>
<evidence type="ECO:0000313" key="2">
    <source>
        <dbReference type="EMBL" id="WSD12338.1"/>
    </source>
</evidence>
<evidence type="ECO:0008006" key="4">
    <source>
        <dbReference type="Google" id="ProtNLM"/>
    </source>
</evidence>
<dbReference type="SUPFAM" id="SSF48239">
    <property type="entry name" value="Terpenoid cyclases/Protein prenyltransferases"/>
    <property type="match status" value="1"/>
</dbReference>
<sequence length="298" mass="32476">MTTRTTSETSSESRSESRIDSARQFMEGTARVLERRQLEVFLDDAPVGPVLDALRPYRNPDGGFGHALEPDVRCPGSQPSAALTALGVLAEIGATNDPMVTATADWVASVARPDGGVAQVLPSALGHPRTPWMEPNDESSFLTFAIAGRLHQLGVEHPWLDAATAWSWRELESQKEAGGYTVEFALQFLDAVPDPDRAAAAIDRLRPSIRPDGTVPVPGGIEGEHIKPLELSPRPEAPSRALFTPAQIDADLDRLESEQLDDGGWDFHFLHWMPAQSTEWRGIVTLGALNVLREHGRL</sequence>
<name>A0ABZ1H5C5_STRPH</name>